<keyword evidence="1" id="KW-0732">Signal</keyword>
<reference evidence="2" key="1">
    <citation type="journal article" date="2020" name="mSystems">
        <title>Genome- and Community-Level Interaction Insights into Carbon Utilization and Element Cycling Functions of Hydrothermarchaeota in Hydrothermal Sediment.</title>
        <authorList>
            <person name="Zhou Z."/>
            <person name="Liu Y."/>
            <person name="Xu W."/>
            <person name="Pan J."/>
            <person name="Luo Z.H."/>
            <person name="Li M."/>
        </authorList>
    </citation>
    <scope>NUCLEOTIDE SEQUENCE [LARGE SCALE GENOMIC DNA]</scope>
    <source>
        <strain evidence="2">HyVt-346</strain>
    </source>
</reference>
<dbReference type="EMBL" id="DRGM01000215">
    <property type="protein sequence ID" value="HEA19222.1"/>
    <property type="molecule type" value="Genomic_DNA"/>
</dbReference>
<proteinExistence type="predicted"/>
<accession>A0A7V1GH49</accession>
<evidence type="ECO:0000256" key="1">
    <source>
        <dbReference type="SAM" id="SignalP"/>
    </source>
</evidence>
<sequence length="256" mass="28793">MKFLNYIALSLALLFSAHSFALEQQYHQHIAAIIAAFKDNDKAAISSHIRYPLSRAYPVPAINDAAELVERFDYVFDRQLIAQIASSNIDTDWDKVGWRGIMLNSGIVWVDSNGKIIGINYQTAKEQLLAKRLIAADKQALHPSVNTFAEPILDWQTAKFRIRIDDLGDNNYRYASWGIDKNPSDKPDIILVNGGIKFDGSGGNHSYTFKNGRYSYVLQVTVIGCDTSPPGWLEVYKDDKLLLSEDVVKTENTSKF</sequence>
<gene>
    <name evidence="2" type="ORF">ENH88_22765</name>
</gene>
<name>A0A7V1GH49_9GAMM</name>
<dbReference type="Proteomes" id="UP000886188">
    <property type="component" value="Unassembled WGS sequence"/>
</dbReference>
<feature type="chain" id="PRO_5031036953" evidence="1">
    <location>
        <begin position="22"/>
        <end position="256"/>
    </location>
</feature>
<feature type="signal peptide" evidence="1">
    <location>
        <begin position="1"/>
        <end position="21"/>
    </location>
</feature>
<evidence type="ECO:0000313" key="2">
    <source>
        <dbReference type="EMBL" id="HEA19222.1"/>
    </source>
</evidence>
<comment type="caution">
    <text evidence="2">The sequence shown here is derived from an EMBL/GenBank/DDBJ whole genome shotgun (WGS) entry which is preliminary data.</text>
</comment>
<protein>
    <submittedName>
        <fullName evidence="2">Uncharacterized protein</fullName>
    </submittedName>
</protein>
<organism evidence="2">
    <name type="scientific">Pseudoalteromonas prydzensis</name>
    <dbReference type="NCBI Taxonomy" id="182141"/>
    <lineage>
        <taxon>Bacteria</taxon>
        <taxon>Pseudomonadati</taxon>
        <taxon>Pseudomonadota</taxon>
        <taxon>Gammaproteobacteria</taxon>
        <taxon>Alteromonadales</taxon>
        <taxon>Pseudoalteromonadaceae</taxon>
        <taxon>Pseudoalteromonas</taxon>
    </lineage>
</organism>
<dbReference type="RefSeq" id="WP_304185835.1">
    <property type="nucleotide sequence ID" value="NZ_DRGM01000215.1"/>
</dbReference>
<dbReference type="AlphaFoldDB" id="A0A7V1GH49"/>